<dbReference type="InterPro" id="IPR008979">
    <property type="entry name" value="Galactose-bd-like_sf"/>
</dbReference>
<dbReference type="Pfam" id="PF16391">
    <property type="entry name" value="DUF5000"/>
    <property type="match status" value="1"/>
</dbReference>
<dbReference type="Proteomes" id="UP000679126">
    <property type="component" value="Unassembled WGS sequence"/>
</dbReference>
<dbReference type="EMBL" id="JAGHKP010000002">
    <property type="protein sequence ID" value="MBO9152203.1"/>
    <property type="molecule type" value="Genomic_DNA"/>
</dbReference>
<dbReference type="RefSeq" id="WP_209145178.1">
    <property type="nucleotide sequence ID" value="NZ_JAGHKP010000002.1"/>
</dbReference>
<evidence type="ECO:0000259" key="1">
    <source>
        <dbReference type="Pfam" id="PF16391"/>
    </source>
</evidence>
<accession>A0ABS3YC02</accession>
<organism evidence="2 3">
    <name type="scientific">Chitinophaga chungangae</name>
    <dbReference type="NCBI Taxonomy" id="2821488"/>
    <lineage>
        <taxon>Bacteria</taxon>
        <taxon>Pseudomonadati</taxon>
        <taxon>Bacteroidota</taxon>
        <taxon>Chitinophagia</taxon>
        <taxon>Chitinophagales</taxon>
        <taxon>Chitinophagaceae</taxon>
        <taxon>Chitinophaga</taxon>
    </lineage>
</organism>
<dbReference type="Gene3D" id="2.60.120.260">
    <property type="entry name" value="Galactose-binding domain-like"/>
    <property type="match status" value="1"/>
</dbReference>
<sequence length="408" mass="45749">MKIINNIALICFTSLLIGGCKKYGDDYKDFLEDTEIKYPGKIQAAGYNTGNLRAELFWRPSPDPSITRYVVSWNNGVNKLEVAAATHDPKDTVKVIVPDLNEYVYAFVVVSYDNEGNKSISTEINNVRVYGATYTSTLLNRGVNATEPYQFLPDGSLQLNFNKKDTLNVATTIRYTNSTGATEEKELLPEDNSIVIPDYKPGTTIQYRSSYIPEPGSIDSFNVAQFTDFPTIIKVTQLDKSLFRTYKLPTDINDEYGWKLENLWDNNDGTGGGDPAGFHTGGSGLPQWFTIDMGQTAKPDHFRLWQRDNALYDVANLKVFEVWGSNSPNPDGSFDNSWTKLETFTSVKPSGLPRGQLSDADRAFARAGEKFTFPAGIPEVKYLRFKVLETWGGTNYIHLLELSFFKVN</sequence>
<proteinExistence type="predicted"/>
<reference evidence="3" key="1">
    <citation type="submission" date="2021-03" db="EMBL/GenBank/DDBJ databases">
        <title>Assistant Professor.</title>
        <authorList>
            <person name="Huq M.A."/>
        </authorList>
    </citation>
    <scope>NUCLEOTIDE SEQUENCE [LARGE SCALE GENOMIC DNA]</scope>
    <source>
        <strain evidence="3">MAH-28</strain>
    </source>
</reference>
<evidence type="ECO:0000313" key="3">
    <source>
        <dbReference type="Proteomes" id="UP000679126"/>
    </source>
</evidence>
<dbReference type="Pfam" id="PF16389">
    <property type="entry name" value="DUF4998"/>
    <property type="match status" value="1"/>
</dbReference>
<gene>
    <name evidence="2" type="ORF">J7I43_08275</name>
</gene>
<comment type="caution">
    <text evidence="2">The sequence shown here is derived from an EMBL/GenBank/DDBJ whole genome shotgun (WGS) entry which is preliminary data.</text>
</comment>
<name>A0ABS3YC02_9BACT</name>
<dbReference type="InterPro" id="IPR032164">
    <property type="entry name" value="DUF5000"/>
</dbReference>
<dbReference type="PROSITE" id="PS51257">
    <property type="entry name" value="PROKAR_LIPOPROTEIN"/>
    <property type="match status" value="1"/>
</dbReference>
<keyword evidence="3" id="KW-1185">Reference proteome</keyword>
<dbReference type="SUPFAM" id="SSF49785">
    <property type="entry name" value="Galactose-binding domain-like"/>
    <property type="match status" value="1"/>
</dbReference>
<feature type="domain" description="DUF5000" evidence="1">
    <location>
        <begin position="276"/>
        <end position="406"/>
    </location>
</feature>
<protein>
    <recommendedName>
        <fullName evidence="1">DUF5000 domain-containing protein</fullName>
    </recommendedName>
</protein>
<evidence type="ECO:0000313" key="2">
    <source>
        <dbReference type="EMBL" id="MBO9152203.1"/>
    </source>
</evidence>